<dbReference type="WBParaSite" id="nRc.2.0.1.t34598-RA">
    <property type="protein sequence ID" value="nRc.2.0.1.t34598-RA"/>
    <property type="gene ID" value="nRc.2.0.1.g34598"/>
</dbReference>
<dbReference type="AlphaFoldDB" id="A0A915K9L6"/>
<accession>A0A915K9L6</accession>
<keyword evidence="1" id="KW-1185">Reference proteome</keyword>
<organism evidence="1 2">
    <name type="scientific">Romanomermis culicivorax</name>
    <name type="common">Nematode worm</name>
    <dbReference type="NCBI Taxonomy" id="13658"/>
    <lineage>
        <taxon>Eukaryota</taxon>
        <taxon>Metazoa</taxon>
        <taxon>Ecdysozoa</taxon>
        <taxon>Nematoda</taxon>
        <taxon>Enoplea</taxon>
        <taxon>Dorylaimia</taxon>
        <taxon>Mermithida</taxon>
        <taxon>Mermithoidea</taxon>
        <taxon>Mermithidae</taxon>
        <taxon>Romanomermis</taxon>
    </lineage>
</organism>
<protein>
    <submittedName>
        <fullName evidence="2">Uncharacterized protein</fullName>
    </submittedName>
</protein>
<reference evidence="2" key="1">
    <citation type="submission" date="2022-11" db="UniProtKB">
        <authorList>
            <consortium name="WormBaseParasite"/>
        </authorList>
    </citation>
    <scope>IDENTIFICATION</scope>
</reference>
<sequence length="83" mass="9736">MEDVSLQDKLQPIQSKRRGECQKRGVANCTFFICAFANCADLIAPRFILAIHYQMRVVHSCHEEEKEEEKIYFSNEKKKNKNT</sequence>
<name>A0A915K9L6_ROMCU</name>
<proteinExistence type="predicted"/>
<dbReference type="Proteomes" id="UP000887565">
    <property type="component" value="Unplaced"/>
</dbReference>
<evidence type="ECO:0000313" key="2">
    <source>
        <dbReference type="WBParaSite" id="nRc.2.0.1.t34598-RA"/>
    </source>
</evidence>
<evidence type="ECO:0000313" key="1">
    <source>
        <dbReference type="Proteomes" id="UP000887565"/>
    </source>
</evidence>